<evidence type="ECO:0000256" key="1">
    <source>
        <dbReference type="ARBA" id="ARBA00005189"/>
    </source>
</evidence>
<comment type="pathway">
    <text evidence="1">Lipid metabolism.</text>
</comment>
<comment type="caution">
    <text evidence="13">The sequence shown here is derived from an EMBL/GenBank/DDBJ whole genome shotgun (WGS) entry which is preliminary data.</text>
</comment>
<name>A0A0C2MCD5_THEKT</name>
<keyword evidence="5 13" id="KW-0548">Nucleotidyltransferase</keyword>
<dbReference type="PANTHER" id="PTHR45780">
    <property type="entry name" value="ETHANOLAMINE-PHOSPHATE CYTIDYLYLTRANSFERASE"/>
    <property type="match status" value="1"/>
</dbReference>
<dbReference type="Proteomes" id="UP000031668">
    <property type="component" value="Unassembled WGS sequence"/>
</dbReference>
<reference evidence="13 14" key="1">
    <citation type="journal article" date="2014" name="Genome Biol. Evol.">
        <title>The genome of the myxosporean Thelohanellus kitauei shows adaptations to nutrient acquisition within its fish host.</title>
        <authorList>
            <person name="Yang Y."/>
            <person name="Xiong J."/>
            <person name="Zhou Z."/>
            <person name="Huo F."/>
            <person name="Miao W."/>
            <person name="Ran C."/>
            <person name="Liu Y."/>
            <person name="Zhang J."/>
            <person name="Feng J."/>
            <person name="Wang M."/>
            <person name="Wang M."/>
            <person name="Wang L."/>
            <person name="Yao B."/>
        </authorList>
    </citation>
    <scope>NUCLEOTIDE SEQUENCE [LARGE SCALE GENOMIC DNA]</scope>
    <source>
        <strain evidence="13">Wuqing</strain>
    </source>
</reference>
<evidence type="ECO:0000256" key="10">
    <source>
        <dbReference type="ARBA" id="ARBA00024221"/>
    </source>
</evidence>
<comment type="pathway">
    <text evidence="9">Phospholipid metabolism; phosphatidylethanolamine biosynthesis; phosphatidylethanolamine from ethanolamine: step 2/3.</text>
</comment>
<evidence type="ECO:0000256" key="6">
    <source>
        <dbReference type="ARBA" id="ARBA00023098"/>
    </source>
</evidence>
<comment type="similarity">
    <text evidence="2">Belongs to the cytidylyltransferase family.</text>
</comment>
<dbReference type="GO" id="GO:0005737">
    <property type="term" value="C:cytoplasm"/>
    <property type="evidence" value="ECO:0007669"/>
    <property type="project" value="TreeGrafter"/>
</dbReference>
<protein>
    <recommendedName>
        <fullName evidence="10">ethanolamine-phosphate cytidylyltransferase</fullName>
        <ecNumber evidence="10">2.7.7.14</ecNumber>
    </recommendedName>
    <alternativeName>
        <fullName evidence="11">CTP:phosphoethanolamine cytidylyltransferase</fullName>
    </alternativeName>
</protein>
<accession>A0A0C2MCD5</accession>
<keyword evidence="3" id="KW-0444">Lipid biosynthesis</keyword>
<keyword evidence="14" id="KW-1185">Reference proteome</keyword>
<evidence type="ECO:0000256" key="8">
    <source>
        <dbReference type="ARBA" id="ARBA00023264"/>
    </source>
</evidence>
<keyword evidence="7" id="KW-0594">Phospholipid biosynthesis</keyword>
<evidence type="ECO:0000313" key="13">
    <source>
        <dbReference type="EMBL" id="KII64726.1"/>
    </source>
</evidence>
<evidence type="ECO:0000256" key="5">
    <source>
        <dbReference type="ARBA" id="ARBA00022695"/>
    </source>
</evidence>
<dbReference type="AlphaFoldDB" id="A0A0C2MCD5"/>
<evidence type="ECO:0000256" key="2">
    <source>
        <dbReference type="ARBA" id="ARBA00010101"/>
    </source>
</evidence>
<evidence type="ECO:0000256" key="11">
    <source>
        <dbReference type="ARBA" id="ARBA00031473"/>
    </source>
</evidence>
<dbReference type="Pfam" id="PF01467">
    <property type="entry name" value="CTP_transf_like"/>
    <property type="match status" value="1"/>
</dbReference>
<dbReference type="PANTHER" id="PTHR45780:SF2">
    <property type="entry name" value="ETHANOLAMINE-PHOSPHATE CYTIDYLYLTRANSFERASE"/>
    <property type="match status" value="1"/>
</dbReference>
<evidence type="ECO:0000313" key="14">
    <source>
        <dbReference type="Proteomes" id="UP000031668"/>
    </source>
</evidence>
<dbReference type="Gene3D" id="3.40.50.620">
    <property type="entry name" value="HUPs"/>
    <property type="match status" value="2"/>
</dbReference>
<proteinExistence type="inferred from homology"/>
<keyword evidence="4 13" id="KW-0808">Transferase</keyword>
<gene>
    <name evidence="13" type="ORF">RF11_05516</name>
</gene>
<dbReference type="SUPFAM" id="SSF52374">
    <property type="entry name" value="Nucleotidylyl transferase"/>
    <property type="match status" value="2"/>
</dbReference>
<dbReference type="UniPathway" id="UPA00558">
    <property type="reaction ID" value="UER00742"/>
</dbReference>
<feature type="domain" description="Cytidyltransferase-like" evidence="12">
    <location>
        <begin position="16"/>
        <end position="141"/>
    </location>
</feature>
<evidence type="ECO:0000256" key="4">
    <source>
        <dbReference type="ARBA" id="ARBA00022679"/>
    </source>
</evidence>
<dbReference type="OMA" id="QCKYINA"/>
<evidence type="ECO:0000256" key="9">
    <source>
        <dbReference type="ARBA" id="ARBA00024191"/>
    </source>
</evidence>
<evidence type="ECO:0000259" key="12">
    <source>
        <dbReference type="Pfam" id="PF01467"/>
    </source>
</evidence>
<evidence type="ECO:0000256" key="3">
    <source>
        <dbReference type="ARBA" id="ARBA00022516"/>
    </source>
</evidence>
<keyword evidence="6" id="KW-0443">Lipid metabolism</keyword>
<organism evidence="13 14">
    <name type="scientific">Thelohanellus kitauei</name>
    <name type="common">Myxosporean</name>
    <dbReference type="NCBI Taxonomy" id="669202"/>
    <lineage>
        <taxon>Eukaryota</taxon>
        <taxon>Metazoa</taxon>
        <taxon>Cnidaria</taxon>
        <taxon>Myxozoa</taxon>
        <taxon>Myxosporea</taxon>
        <taxon>Bivalvulida</taxon>
        <taxon>Platysporina</taxon>
        <taxon>Myxobolidae</taxon>
        <taxon>Thelohanellus</taxon>
    </lineage>
</organism>
<dbReference type="InterPro" id="IPR014729">
    <property type="entry name" value="Rossmann-like_a/b/a_fold"/>
</dbReference>
<dbReference type="OrthoDB" id="40021at2759"/>
<dbReference type="EC" id="2.7.7.14" evidence="10"/>
<sequence>MNNLNNVVKESRNVWVDGCFDILHYGHINLLNNAGVFGQDLIVGIHSDEQIFENKRYPVFKEHERRETLESIRGVSKVVVGAPYVTSPEWMERYGCHLCVHGDDHICCANGKDPYELVKQVNRYQEVKRTETVSTTEIISRFLFNKKCEKPCSESHKAMIFRTYRSYIQRPFKQAKFGQNVVYVGGVFEILHPRLVNYFRELKNANNYLIVGIIRDDDVKEINMKFPVLCSYERGLTIMACKYVDHVLFDVPRRLTAEIVDLYQVSTVKNRYP</sequence>
<dbReference type="GO" id="GO:0006646">
    <property type="term" value="P:phosphatidylethanolamine biosynthetic process"/>
    <property type="evidence" value="ECO:0007669"/>
    <property type="project" value="UniProtKB-UniPathway"/>
</dbReference>
<evidence type="ECO:0000256" key="7">
    <source>
        <dbReference type="ARBA" id="ARBA00023209"/>
    </source>
</evidence>
<dbReference type="GO" id="GO:0004306">
    <property type="term" value="F:ethanolamine-phosphate cytidylyltransferase activity"/>
    <property type="evidence" value="ECO:0007669"/>
    <property type="project" value="UniProtKB-EC"/>
</dbReference>
<dbReference type="InterPro" id="IPR044608">
    <property type="entry name" value="Ect1/PCYT2"/>
</dbReference>
<keyword evidence="8" id="KW-1208">Phospholipid metabolism</keyword>
<dbReference type="NCBIfam" id="TIGR00125">
    <property type="entry name" value="cyt_tran_rel"/>
    <property type="match status" value="1"/>
</dbReference>
<dbReference type="EMBL" id="JWZT01004123">
    <property type="protein sequence ID" value="KII64726.1"/>
    <property type="molecule type" value="Genomic_DNA"/>
</dbReference>
<dbReference type="InterPro" id="IPR004821">
    <property type="entry name" value="Cyt_trans-like"/>
</dbReference>